<keyword evidence="2" id="KW-1185">Reference proteome</keyword>
<gene>
    <name evidence="1" type="ORF">E5163_05965</name>
</gene>
<sequence length="104" mass="11262">MSVFAEAIDDLFADPNLARDAVWRPGGTGAPVPVRIVLRQPDGIGSFGETRLLAAATVIEVRTVEVLELAEDDVFEIGGETFVVQGEPVRDGERLVWTAELRQA</sequence>
<accession>A0A4S2H4R8</accession>
<evidence type="ECO:0000313" key="1">
    <source>
        <dbReference type="EMBL" id="TGY90657.1"/>
    </source>
</evidence>
<evidence type="ECO:0000313" key="2">
    <source>
        <dbReference type="Proteomes" id="UP000308054"/>
    </source>
</evidence>
<dbReference type="EMBL" id="SRXW01000001">
    <property type="protein sequence ID" value="TGY90657.1"/>
    <property type="molecule type" value="Genomic_DNA"/>
</dbReference>
<dbReference type="Proteomes" id="UP000308054">
    <property type="component" value="Unassembled WGS sequence"/>
</dbReference>
<dbReference type="AlphaFoldDB" id="A0A4S2H4R8"/>
<dbReference type="GO" id="GO:0019068">
    <property type="term" value="P:virion assembly"/>
    <property type="evidence" value="ECO:0007669"/>
    <property type="project" value="InterPro"/>
</dbReference>
<comment type="caution">
    <text evidence="1">The sequence shown here is derived from an EMBL/GenBank/DDBJ whole genome shotgun (WGS) entry which is preliminary data.</text>
</comment>
<dbReference type="Pfam" id="PF05354">
    <property type="entry name" value="Phage_attach"/>
    <property type="match status" value="1"/>
</dbReference>
<protein>
    <submittedName>
        <fullName evidence="1">Uncharacterized protein</fullName>
    </submittedName>
</protein>
<dbReference type="OrthoDB" id="8410231at2"/>
<dbReference type="RefSeq" id="WP_135995155.1">
    <property type="nucleotide sequence ID" value="NZ_CP071057.1"/>
</dbReference>
<name>A0A4S2H4R8_9PROT</name>
<proteinExistence type="predicted"/>
<organism evidence="1 2">
    <name type="scientific">Marinicauda algicola</name>
    <dbReference type="NCBI Taxonomy" id="2029849"/>
    <lineage>
        <taxon>Bacteria</taxon>
        <taxon>Pseudomonadati</taxon>
        <taxon>Pseudomonadota</taxon>
        <taxon>Alphaproteobacteria</taxon>
        <taxon>Maricaulales</taxon>
        <taxon>Maricaulaceae</taxon>
        <taxon>Marinicauda</taxon>
    </lineage>
</organism>
<dbReference type="InterPro" id="IPR008018">
    <property type="entry name" value="Phage_tail_attach_FII"/>
</dbReference>
<reference evidence="1 2" key="1">
    <citation type="journal article" date="2017" name="Int. J. Syst. Evol. Microbiol.">
        <title>Marinicauda algicola sp. nov., isolated from a marine red alga Rhodosorus marinus.</title>
        <authorList>
            <person name="Jeong S.E."/>
            <person name="Jeon S.H."/>
            <person name="Chun B.H."/>
            <person name="Kim D.W."/>
            <person name="Jeon C.O."/>
        </authorList>
    </citation>
    <scope>NUCLEOTIDE SEQUENCE [LARGE SCALE GENOMIC DNA]</scope>
    <source>
        <strain evidence="1 2">JCM 31718</strain>
    </source>
</reference>